<feature type="chain" id="PRO_5013224486" description="Phytase-like domain-containing protein" evidence="1">
    <location>
        <begin position="19"/>
        <end position="277"/>
    </location>
</feature>
<sequence length="277" mass="29788">MLWRSGLALILTVTTATADPLTFVRSWTLVSDRADFGGLSAIEMDSGDRAIVLSDRGPLFTLALDRAAMTVQIGTTPQPHPDRDSEGLARTDDTLFFSYEDPGRISAGDGTQVPSHPDFATYARNGSLEALAADANGTLYTLPERSGGTERPFPIYRYRGGAWDILATLPRTGPFLPAGADIGPDGLLYILERAFTPLGFRSRIRRMDPNTPGAGAETLLKTSAGRHDNLEGLAIWQSDSGATCLTMVSDDNFLAVQRTELVEYALTETLAEGATCN</sequence>
<feature type="signal peptide" evidence="1">
    <location>
        <begin position="1"/>
        <end position="18"/>
    </location>
</feature>
<dbReference type="PIRSF" id="PIRSF031900">
    <property type="entry name" value="UCP031900"/>
    <property type="match status" value="1"/>
</dbReference>
<accession>A0A1P8MZ38</accession>
<dbReference type="STRING" id="299262.BWR18_17705"/>
<dbReference type="Proteomes" id="UP000186336">
    <property type="component" value="Chromosome"/>
</dbReference>
<protein>
    <recommendedName>
        <fullName evidence="2">Phytase-like domain-containing protein</fullName>
    </recommendedName>
</protein>
<proteinExistence type="predicted"/>
<dbReference type="InterPro" id="IPR027372">
    <property type="entry name" value="Phytase-like_dom"/>
</dbReference>
<evidence type="ECO:0000259" key="2">
    <source>
        <dbReference type="Pfam" id="PF13449"/>
    </source>
</evidence>
<dbReference type="Pfam" id="PF13449">
    <property type="entry name" value="Phytase-like"/>
    <property type="match status" value="1"/>
</dbReference>
<keyword evidence="4" id="KW-1185">Reference proteome</keyword>
<dbReference type="InterPro" id="IPR014567">
    <property type="entry name" value="UCP031900"/>
</dbReference>
<evidence type="ECO:0000256" key="1">
    <source>
        <dbReference type="SAM" id="SignalP"/>
    </source>
</evidence>
<dbReference type="AlphaFoldDB" id="A0A1P8MZ38"/>
<evidence type="ECO:0000313" key="4">
    <source>
        <dbReference type="Proteomes" id="UP000186336"/>
    </source>
</evidence>
<reference evidence="3 4" key="1">
    <citation type="submission" date="2017-01" db="EMBL/GenBank/DDBJ databases">
        <title>Complete genome of Tateyamaria omphalii DOK1-4 isolated from seawater in Dokdo.</title>
        <authorList>
            <person name="Kim J.H."/>
            <person name="Chi W.-J."/>
        </authorList>
    </citation>
    <scope>NUCLEOTIDE SEQUENCE [LARGE SCALE GENOMIC DNA]</scope>
    <source>
        <strain evidence="3 4">DOK1-4</strain>
    </source>
</reference>
<feature type="domain" description="Phytase-like" evidence="2">
    <location>
        <begin position="35"/>
        <end position="253"/>
    </location>
</feature>
<name>A0A1P8MZ38_9RHOB</name>
<dbReference type="RefSeq" id="WP_076629745.1">
    <property type="nucleotide sequence ID" value="NZ_CP019312.1"/>
</dbReference>
<keyword evidence="1" id="KW-0732">Signal</keyword>
<evidence type="ECO:0000313" key="3">
    <source>
        <dbReference type="EMBL" id="APX13311.1"/>
    </source>
</evidence>
<dbReference type="KEGG" id="tom:BWR18_17705"/>
<dbReference type="EMBL" id="CP019312">
    <property type="protein sequence ID" value="APX13311.1"/>
    <property type="molecule type" value="Genomic_DNA"/>
</dbReference>
<dbReference type="SUPFAM" id="SSF101898">
    <property type="entry name" value="NHL repeat"/>
    <property type="match status" value="1"/>
</dbReference>
<organism evidence="3 4">
    <name type="scientific">Tateyamaria omphalii</name>
    <dbReference type="NCBI Taxonomy" id="299262"/>
    <lineage>
        <taxon>Bacteria</taxon>
        <taxon>Pseudomonadati</taxon>
        <taxon>Pseudomonadota</taxon>
        <taxon>Alphaproteobacteria</taxon>
        <taxon>Rhodobacterales</taxon>
        <taxon>Roseobacteraceae</taxon>
        <taxon>Tateyamaria</taxon>
    </lineage>
</organism>
<gene>
    <name evidence="3" type="ORF">BWR18_17705</name>
</gene>